<dbReference type="GO" id="GO:0003700">
    <property type="term" value="F:DNA-binding transcription factor activity"/>
    <property type="evidence" value="ECO:0007669"/>
    <property type="project" value="InterPro"/>
</dbReference>
<dbReference type="InterPro" id="IPR021833">
    <property type="entry name" value="DUF3425"/>
</dbReference>
<feature type="compositionally biased region" description="Polar residues" evidence="1">
    <location>
        <begin position="146"/>
        <end position="157"/>
    </location>
</feature>
<dbReference type="PANTHER" id="PTHR37012">
    <property type="entry name" value="B-ZIP TRANSCRIPTION FACTOR (EUROFUNG)-RELATED"/>
    <property type="match status" value="1"/>
</dbReference>
<evidence type="ECO:0000256" key="1">
    <source>
        <dbReference type="SAM" id="MobiDB-lite"/>
    </source>
</evidence>
<dbReference type="CDD" id="cd14688">
    <property type="entry name" value="bZIP_YAP"/>
    <property type="match status" value="1"/>
</dbReference>
<feature type="non-terminal residue" evidence="2">
    <location>
        <position position="345"/>
    </location>
</feature>
<dbReference type="SUPFAM" id="SSF57959">
    <property type="entry name" value="Leucine zipper domain"/>
    <property type="match status" value="1"/>
</dbReference>
<evidence type="ECO:0008006" key="4">
    <source>
        <dbReference type="Google" id="ProtNLM"/>
    </source>
</evidence>
<feature type="region of interest" description="Disordered" evidence="1">
    <location>
        <begin position="1"/>
        <end position="50"/>
    </location>
</feature>
<feature type="region of interest" description="Disordered" evidence="1">
    <location>
        <begin position="126"/>
        <end position="157"/>
    </location>
</feature>
<dbReference type="Proteomes" id="UP000754883">
    <property type="component" value="Unassembled WGS sequence"/>
</dbReference>
<evidence type="ECO:0000313" key="2">
    <source>
        <dbReference type="EMBL" id="CAG9981253.1"/>
    </source>
</evidence>
<organism evidence="2 3">
    <name type="scientific">Clonostachys byssicola</name>
    <dbReference type="NCBI Taxonomy" id="160290"/>
    <lineage>
        <taxon>Eukaryota</taxon>
        <taxon>Fungi</taxon>
        <taxon>Dikarya</taxon>
        <taxon>Ascomycota</taxon>
        <taxon>Pezizomycotina</taxon>
        <taxon>Sordariomycetes</taxon>
        <taxon>Hypocreomycetidae</taxon>
        <taxon>Hypocreales</taxon>
        <taxon>Bionectriaceae</taxon>
        <taxon>Clonostachys</taxon>
    </lineage>
</organism>
<comment type="caution">
    <text evidence="2">The sequence shown here is derived from an EMBL/GenBank/DDBJ whole genome shotgun (WGS) entry which is preliminary data.</text>
</comment>
<keyword evidence="3" id="KW-1185">Reference proteome</keyword>
<accession>A0A9N9UAC2</accession>
<dbReference type="OrthoDB" id="4161589at2759"/>
<feature type="compositionally biased region" description="Basic and acidic residues" evidence="1">
    <location>
        <begin position="1"/>
        <end position="11"/>
    </location>
</feature>
<dbReference type="Pfam" id="PF11905">
    <property type="entry name" value="DUF3425"/>
    <property type="match status" value="1"/>
</dbReference>
<reference evidence="3" key="1">
    <citation type="submission" date="2019-06" db="EMBL/GenBank/DDBJ databases">
        <authorList>
            <person name="Broberg M."/>
        </authorList>
    </citation>
    <scope>NUCLEOTIDE SEQUENCE [LARGE SCALE GENOMIC DNA]</scope>
</reference>
<protein>
    <recommendedName>
        <fullName evidence="4">BZIP domain-containing protein</fullName>
    </recommendedName>
</protein>
<evidence type="ECO:0000313" key="3">
    <source>
        <dbReference type="Proteomes" id="UP000754883"/>
    </source>
</evidence>
<dbReference type="PANTHER" id="PTHR37012:SF2">
    <property type="entry name" value="BZIP DOMAIN-CONTAINING PROTEIN-RELATED"/>
    <property type="match status" value="1"/>
</dbReference>
<dbReference type="InterPro" id="IPR046347">
    <property type="entry name" value="bZIP_sf"/>
</dbReference>
<reference evidence="2 3" key="2">
    <citation type="submission" date="2021-10" db="EMBL/GenBank/DDBJ databases">
        <authorList>
            <person name="Piombo E."/>
        </authorList>
    </citation>
    <scope>NUCLEOTIDE SEQUENCE [LARGE SCALE GENOMIC DNA]</scope>
</reference>
<name>A0A9N9UAC2_9HYPO</name>
<gene>
    <name evidence="2" type="ORF">CBYS24578_00008247</name>
</gene>
<sequence length="345" mass="38747">METAFDTKEVDEQQTSGPKRRSTAARPSRIARDKKKAQNKAAQKSFREKKEQHLHYLESFVEAVKSTQNDDANDGNQQLLRAHLQLLEDYRRLHQSYVKLRQKLKSIGQSALIAADDDSFDEAERAVEKYSDDTAGARSNAELPTHTGSPLDITQSNSLASQPLDAPFVGLETASDNQPMIDQLGRPNALAQGFMNIRDISLPGLSPLNDTVNVVNSKSLFADKVEGACKQFLSQIPQNIVDWKDLWLNPLEIKNSLASVAIRLISELSGLGILIYGSDFHRSLQRILFWRLSNNLESKLGVPEPFQPTPLQYSLMNYPVIIDFIPWASIRDQLILSRHILDLDV</sequence>
<proteinExistence type="predicted"/>
<dbReference type="Gene3D" id="1.20.5.170">
    <property type="match status" value="1"/>
</dbReference>
<dbReference type="AlphaFoldDB" id="A0A9N9UAC2"/>
<dbReference type="EMBL" id="CABFNO020001323">
    <property type="protein sequence ID" value="CAG9981253.1"/>
    <property type="molecule type" value="Genomic_DNA"/>
</dbReference>